<dbReference type="PANTHER" id="PTHR47165:SF4">
    <property type="entry name" value="OS03G0429900 PROTEIN"/>
    <property type="match status" value="1"/>
</dbReference>
<evidence type="ECO:0000313" key="2">
    <source>
        <dbReference type="Proteomes" id="UP000824890"/>
    </source>
</evidence>
<dbReference type="Gene3D" id="2.40.50.140">
    <property type="entry name" value="Nucleic acid-binding proteins"/>
    <property type="match status" value="2"/>
</dbReference>
<feature type="non-terminal residue" evidence="1">
    <location>
        <position position="556"/>
    </location>
</feature>
<comment type="caution">
    <text evidence="1">The sequence shown here is derived from an EMBL/GenBank/DDBJ whole genome shotgun (WGS) entry which is preliminary data.</text>
</comment>
<gene>
    <name evidence="1" type="ORF">HID58_040802</name>
</gene>
<dbReference type="Proteomes" id="UP000824890">
    <property type="component" value="Unassembled WGS sequence"/>
</dbReference>
<keyword evidence="2" id="KW-1185">Reference proteome</keyword>
<accession>A0ABQ8B923</accession>
<protein>
    <submittedName>
        <fullName evidence="1">Uncharacterized protein</fullName>
    </submittedName>
</protein>
<proteinExistence type="predicted"/>
<name>A0ABQ8B923_BRANA</name>
<organism evidence="1 2">
    <name type="scientific">Brassica napus</name>
    <name type="common">Rape</name>
    <dbReference type="NCBI Taxonomy" id="3708"/>
    <lineage>
        <taxon>Eukaryota</taxon>
        <taxon>Viridiplantae</taxon>
        <taxon>Streptophyta</taxon>
        <taxon>Embryophyta</taxon>
        <taxon>Tracheophyta</taxon>
        <taxon>Spermatophyta</taxon>
        <taxon>Magnoliopsida</taxon>
        <taxon>eudicotyledons</taxon>
        <taxon>Gunneridae</taxon>
        <taxon>Pentapetalae</taxon>
        <taxon>rosids</taxon>
        <taxon>malvids</taxon>
        <taxon>Brassicales</taxon>
        <taxon>Brassicaceae</taxon>
        <taxon>Brassiceae</taxon>
        <taxon>Brassica</taxon>
    </lineage>
</organism>
<dbReference type="InterPro" id="IPR012340">
    <property type="entry name" value="NA-bd_OB-fold"/>
</dbReference>
<dbReference type="EMBL" id="JAGKQM010000011">
    <property type="protein sequence ID" value="KAH0901299.1"/>
    <property type="molecule type" value="Genomic_DNA"/>
</dbReference>
<dbReference type="SUPFAM" id="SSF50249">
    <property type="entry name" value="Nucleic acid-binding proteins"/>
    <property type="match status" value="1"/>
</dbReference>
<dbReference type="PANTHER" id="PTHR47165">
    <property type="entry name" value="OS03G0429900 PROTEIN"/>
    <property type="match status" value="1"/>
</dbReference>
<evidence type="ECO:0000313" key="1">
    <source>
        <dbReference type="EMBL" id="KAH0901299.1"/>
    </source>
</evidence>
<reference evidence="1 2" key="1">
    <citation type="submission" date="2021-05" db="EMBL/GenBank/DDBJ databases">
        <title>Genome Assembly of Synthetic Allotetraploid Brassica napus Reveals Homoeologous Exchanges between Subgenomes.</title>
        <authorList>
            <person name="Davis J.T."/>
        </authorList>
    </citation>
    <scope>NUCLEOTIDE SEQUENCE [LARGE SCALE GENOMIC DNA]</scope>
    <source>
        <strain evidence="2">cv. Da-Ae</strain>
        <tissue evidence="1">Seedling</tissue>
    </source>
</reference>
<dbReference type="CDD" id="cd04481">
    <property type="entry name" value="RPA1_DBD_B_like"/>
    <property type="match status" value="1"/>
</dbReference>
<sequence>MAVIGRVHELGDVQTVQVGGEDKKGFNFAWLTQSLGNNIACCLWENYAEQLEPFTEDKDQSIVCLIRFAKIKDFRGEVQITNAFHATRLYLNPMIPELTDLTERLSDDHLSVALVDKQDGKKDGKIIKYDWNDAEIKSIAEVNEANQVHIFKLHLVVKDDTGTCNLMLLGSVCQSIVGVKAEELWDGSYEEQLEPFTEDKDQSIVCLIRFAKIKDFRGEVQITNAFHATRLYLNPMIPELTDLTERLSDDHLSVALVDKQDGKKDGKRIKYDWNDAEIKSIAEVNEANQSIVGVKAEELWDGSYEEIEDPEILPEHILSLVGKSFCFGLYISSDNVTNGADTFVVLEVCSGDKVLSIENGSYSFSGMATTSSTMSSGSVLMLDQKSSEDCPTPITKRKMKRKKLEPITGVEPATEKTTTSLVKPQRHSSSSTIAFKEIPLCSIYYRLFENFENRQVPSNTTPYDQISMLSPQTPRNIRRCVLGIEDTDELQVFDCSSQDNTDTETEESDIDDPTDVDVELLVNVVTKKTGDSQRPDVTGTTVVNYTAKKKQDLKEN</sequence>